<feature type="domain" description="Pyridoxamine kinase/Phosphomethylpyrimidine kinase" evidence="6">
    <location>
        <begin position="54"/>
        <end position="261"/>
    </location>
</feature>
<dbReference type="AlphaFoldDB" id="A0A2U3ANJ8"/>
<dbReference type="PANTHER" id="PTHR10534">
    <property type="entry name" value="PYRIDOXAL KINASE"/>
    <property type="match status" value="1"/>
</dbReference>
<dbReference type="Pfam" id="PF08543">
    <property type="entry name" value="Phos_pyr_kin"/>
    <property type="match status" value="1"/>
</dbReference>
<evidence type="ECO:0000313" key="7">
    <source>
        <dbReference type="EMBL" id="PWI26108.1"/>
    </source>
</evidence>
<dbReference type="GO" id="GO:0008478">
    <property type="term" value="F:pyridoxal kinase activity"/>
    <property type="evidence" value="ECO:0007669"/>
    <property type="project" value="UniProtKB-EC"/>
</dbReference>
<accession>A0A2U3ANJ8</accession>
<dbReference type="InterPro" id="IPR029056">
    <property type="entry name" value="Ribokinase-like"/>
</dbReference>
<sequence length="282" mass="30789">MKKVAVIQDLSSFGKCSLTVAIPILSVMQTQAVPLPTAILTSQTGYSSFFCEDLTNKMHHFENEWSKMDVSFEGIYTGFVTGEEQINHIFSFLEKFRHADTVLLVDPVMGDDGKAYTFFTPSLLARMKALVSEATVITPNVTESCLLSGLNYDDLAKEQTAEGYMAMIRKIGQRLQKLTTAKIIMTGIHPPSDSAATSQIGTAFFDGEQIATFFTAYNGKSYSGTGDIFASIMMGSIMRGDSLLKGLSLAEQFISTAIADTALSNTPKEAGINFEKFLKLLI</sequence>
<evidence type="ECO:0000256" key="3">
    <source>
        <dbReference type="ARBA" id="ARBA00022741"/>
    </source>
</evidence>
<dbReference type="GO" id="GO:0009443">
    <property type="term" value="P:pyridoxal 5'-phosphate salvage"/>
    <property type="evidence" value="ECO:0007669"/>
    <property type="project" value="InterPro"/>
</dbReference>
<proteinExistence type="predicted"/>
<organism evidence="7 8">
    <name type="scientific">Kurthia sibirica</name>
    <dbReference type="NCBI Taxonomy" id="202750"/>
    <lineage>
        <taxon>Bacteria</taxon>
        <taxon>Bacillati</taxon>
        <taxon>Bacillota</taxon>
        <taxon>Bacilli</taxon>
        <taxon>Bacillales</taxon>
        <taxon>Caryophanaceae</taxon>
        <taxon>Kurthia</taxon>
    </lineage>
</organism>
<keyword evidence="8" id="KW-1185">Reference proteome</keyword>
<gene>
    <name evidence="7" type="ORF">DEX24_04060</name>
</gene>
<dbReference type="OrthoDB" id="9800808at2"/>
<keyword evidence="3" id="KW-0547">Nucleotide-binding</keyword>
<evidence type="ECO:0000256" key="2">
    <source>
        <dbReference type="ARBA" id="ARBA00022679"/>
    </source>
</evidence>
<dbReference type="SUPFAM" id="SSF53613">
    <property type="entry name" value="Ribokinase-like"/>
    <property type="match status" value="1"/>
</dbReference>
<reference evidence="7 8" key="1">
    <citation type="submission" date="2018-05" db="EMBL/GenBank/DDBJ databases">
        <title>Kurthia sibirica genome sequence.</title>
        <authorList>
            <person name="Maclea K.S."/>
            <person name="Goen A.E."/>
        </authorList>
    </citation>
    <scope>NUCLEOTIDE SEQUENCE [LARGE SCALE GENOMIC DNA]</scope>
    <source>
        <strain evidence="7 8">ATCC 49154</strain>
    </source>
</reference>
<keyword evidence="2" id="KW-0808">Transferase</keyword>
<dbReference type="Proteomes" id="UP000245938">
    <property type="component" value="Unassembled WGS sequence"/>
</dbReference>
<evidence type="ECO:0000256" key="4">
    <source>
        <dbReference type="ARBA" id="ARBA00022777"/>
    </source>
</evidence>
<dbReference type="InterPro" id="IPR013749">
    <property type="entry name" value="PM/HMP-P_kinase-1"/>
</dbReference>
<evidence type="ECO:0000259" key="6">
    <source>
        <dbReference type="Pfam" id="PF08543"/>
    </source>
</evidence>
<evidence type="ECO:0000256" key="5">
    <source>
        <dbReference type="ARBA" id="ARBA00022840"/>
    </source>
</evidence>
<dbReference type="PANTHER" id="PTHR10534:SF2">
    <property type="entry name" value="PYRIDOXAL KINASE"/>
    <property type="match status" value="1"/>
</dbReference>
<dbReference type="InterPro" id="IPR004625">
    <property type="entry name" value="PyrdxlKinase"/>
</dbReference>
<dbReference type="GO" id="GO:0005829">
    <property type="term" value="C:cytosol"/>
    <property type="evidence" value="ECO:0007669"/>
    <property type="project" value="TreeGrafter"/>
</dbReference>
<dbReference type="EC" id="2.7.1.35" evidence="1"/>
<dbReference type="Gene3D" id="3.40.1190.20">
    <property type="match status" value="1"/>
</dbReference>
<dbReference type="EMBL" id="QFVR01000004">
    <property type="protein sequence ID" value="PWI26108.1"/>
    <property type="molecule type" value="Genomic_DNA"/>
</dbReference>
<comment type="caution">
    <text evidence="7">The sequence shown here is derived from an EMBL/GenBank/DDBJ whole genome shotgun (WGS) entry which is preliminary data.</text>
</comment>
<protein>
    <recommendedName>
        <fullName evidence="1">pyridoxal kinase</fullName>
        <ecNumber evidence="1">2.7.1.35</ecNumber>
    </recommendedName>
</protein>
<keyword evidence="5" id="KW-0067">ATP-binding</keyword>
<dbReference type="NCBIfam" id="NF005491">
    <property type="entry name" value="PRK07105.1"/>
    <property type="match status" value="1"/>
</dbReference>
<keyword evidence="4 7" id="KW-0418">Kinase</keyword>
<evidence type="ECO:0000313" key="8">
    <source>
        <dbReference type="Proteomes" id="UP000245938"/>
    </source>
</evidence>
<evidence type="ECO:0000256" key="1">
    <source>
        <dbReference type="ARBA" id="ARBA00012104"/>
    </source>
</evidence>
<dbReference type="GO" id="GO:0005524">
    <property type="term" value="F:ATP binding"/>
    <property type="evidence" value="ECO:0007669"/>
    <property type="project" value="UniProtKB-KW"/>
</dbReference>
<dbReference type="RefSeq" id="WP_109305131.1">
    <property type="nucleotide sequence ID" value="NZ_BJUF01000043.1"/>
</dbReference>
<name>A0A2U3ANJ8_9BACL</name>